<dbReference type="PANTHER" id="PTHR43791">
    <property type="entry name" value="PERMEASE-RELATED"/>
    <property type="match status" value="1"/>
</dbReference>
<feature type="transmembrane region" description="Helical" evidence="6">
    <location>
        <begin position="406"/>
        <end position="427"/>
    </location>
</feature>
<evidence type="ECO:0000256" key="6">
    <source>
        <dbReference type="SAM" id="Phobius"/>
    </source>
</evidence>
<dbReference type="Pfam" id="PF07690">
    <property type="entry name" value="MFS_1"/>
    <property type="match status" value="1"/>
</dbReference>
<dbReference type="SUPFAM" id="SSF103473">
    <property type="entry name" value="MFS general substrate transporter"/>
    <property type="match status" value="1"/>
</dbReference>
<evidence type="ECO:0000259" key="7">
    <source>
        <dbReference type="PROSITE" id="PS50850"/>
    </source>
</evidence>
<evidence type="ECO:0000256" key="5">
    <source>
        <dbReference type="ARBA" id="ARBA00023136"/>
    </source>
</evidence>
<keyword evidence="9" id="KW-1185">Reference proteome</keyword>
<feature type="transmembrane region" description="Helical" evidence="6">
    <location>
        <begin position="439"/>
        <end position="462"/>
    </location>
</feature>
<dbReference type="HOGENOM" id="CLU_001265_0_1_1"/>
<comment type="subcellular location">
    <subcellularLocation>
        <location evidence="1">Membrane</location>
        <topology evidence="1">Multi-pass membrane protein</topology>
    </subcellularLocation>
</comment>
<dbReference type="InterPro" id="IPR020846">
    <property type="entry name" value="MFS_dom"/>
</dbReference>
<proteinExistence type="predicted"/>
<feature type="transmembrane region" description="Helical" evidence="6">
    <location>
        <begin position="285"/>
        <end position="307"/>
    </location>
</feature>
<dbReference type="OrthoDB" id="2962993at2759"/>
<dbReference type="FunFam" id="1.20.1250.20:FF:000013">
    <property type="entry name" value="MFS general substrate transporter"/>
    <property type="match status" value="1"/>
</dbReference>
<keyword evidence="2" id="KW-0813">Transport</keyword>
<evidence type="ECO:0000313" key="8">
    <source>
        <dbReference type="EMBL" id="EME47292.1"/>
    </source>
</evidence>
<dbReference type="Gene3D" id="1.20.1250.20">
    <property type="entry name" value="MFS general substrate transporter like domains"/>
    <property type="match status" value="2"/>
</dbReference>
<feature type="transmembrane region" description="Helical" evidence="6">
    <location>
        <begin position="45"/>
        <end position="64"/>
    </location>
</feature>
<dbReference type="PANTHER" id="PTHR43791:SF101">
    <property type="entry name" value="HIGH-AFFINITY NICOTINIC ACID TRANSPORTER"/>
    <property type="match status" value="1"/>
</dbReference>
<dbReference type="GO" id="GO:0022857">
    <property type="term" value="F:transmembrane transporter activity"/>
    <property type="evidence" value="ECO:0007669"/>
    <property type="project" value="InterPro"/>
</dbReference>
<sequence length="497" mass="54810">MAFVVDSDPAPGIDDKSKIVEDDTPVGDHNGLSIMYIDAKRERKMMWKFDLFAVGLFGLFYMMANLDRSNLGNAQIAGMPEDIGLVGNQFGTATTLLYATYVPFEAPAALLVKQLSPKYLMACCALCWGVTTLGMSFIQSWKGLYACRLLIGFFESGLIPSINVYLGMVYKKSERGKRSAVIFAFSAFSSAFGGVLAFGLTQIHGPDGFEGWRWLFIVEGALTIVLVPLFFSLFPKSPQTAWFLTGEEKVLMKQRFESDQHWGSEEHFSWKEVNKVFFDPKWYAFWVYQFCCDVSLYGLTTFLPAIVQGLGYTSVHANLMTVPIFMVSLVCFLIIAYFSDRSGVRGPFLIGALVSLVIGYAILISVENLKARYFACFLAAIGIYPTTGLSLMWLQDNVAGHYKRATMVGMTLTLGNTAGVAVGQIFVTADKPRYIKGMSIALGLACVAIAMVSSLMVGMFVVNKKRVRVVARAMQNGAVVESVPGDGDLDVHFRYSL</sequence>
<evidence type="ECO:0000313" key="9">
    <source>
        <dbReference type="Proteomes" id="UP000016933"/>
    </source>
</evidence>
<gene>
    <name evidence="8" type="ORF">DOTSEDRAFT_50721</name>
</gene>
<organism evidence="8 9">
    <name type="scientific">Dothistroma septosporum (strain NZE10 / CBS 128990)</name>
    <name type="common">Red band needle blight fungus</name>
    <name type="synonym">Mycosphaerella pini</name>
    <dbReference type="NCBI Taxonomy" id="675120"/>
    <lineage>
        <taxon>Eukaryota</taxon>
        <taxon>Fungi</taxon>
        <taxon>Dikarya</taxon>
        <taxon>Ascomycota</taxon>
        <taxon>Pezizomycotina</taxon>
        <taxon>Dothideomycetes</taxon>
        <taxon>Dothideomycetidae</taxon>
        <taxon>Mycosphaerellales</taxon>
        <taxon>Mycosphaerellaceae</taxon>
        <taxon>Dothistroma</taxon>
    </lineage>
</organism>
<feature type="transmembrane region" description="Helical" evidence="6">
    <location>
        <begin position="319"/>
        <end position="339"/>
    </location>
</feature>
<accession>N1PV92</accession>
<feature type="transmembrane region" description="Helical" evidence="6">
    <location>
        <begin position="180"/>
        <end position="200"/>
    </location>
</feature>
<evidence type="ECO:0000256" key="4">
    <source>
        <dbReference type="ARBA" id="ARBA00022989"/>
    </source>
</evidence>
<feature type="domain" description="Major facilitator superfamily (MFS) profile" evidence="7">
    <location>
        <begin position="53"/>
        <end position="466"/>
    </location>
</feature>
<keyword evidence="3 6" id="KW-0812">Transmembrane</keyword>
<keyword evidence="4 6" id="KW-1133">Transmembrane helix</keyword>
<feature type="transmembrane region" description="Helical" evidence="6">
    <location>
        <begin position="119"/>
        <end position="138"/>
    </location>
</feature>
<feature type="transmembrane region" description="Helical" evidence="6">
    <location>
        <begin position="372"/>
        <end position="394"/>
    </location>
</feature>
<dbReference type="OMA" id="AKMMRKF"/>
<dbReference type="EMBL" id="KB446536">
    <property type="protein sequence ID" value="EME47292.1"/>
    <property type="molecule type" value="Genomic_DNA"/>
</dbReference>
<dbReference type="InterPro" id="IPR036259">
    <property type="entry name" value="MFS_trans_sf"/>
</dbReference>
<dbReference type="InterPro" id="IPR011701">
    <property type="entry name" value="MFS"/>
</dbReference>
<evidence type="ECO:0000256" key="2">
    <source>
        <dbReference type="ARBA" id="ARBA00022448"/>
    </source>
</evidence>
<name>N1PV92_DOTSN</name>
<protein>
    <recommendedName>
        <fullName evidence="7">Major facilitator superfamily (MFS) profile domain-containing protein</fullName>
    </recommendedName>
</protein>
<evidence type="ECO:0000256" key="3">
    <source>
        <dbReference type="ARBA" id="ARBA00022692"/>
    </source>
</evidence>
<dbReference type="FunFam" id="1.20.1250.20:FF:000018">
    <property type="entry name" value="MFS transporter permease"/>
    <property type="match status" value="1"/>
</dbReference>
<keyword evidence="5 6" id="KW-0472">Membrane</keyword>
<dbReference type="Proteomes" id="UP000016933">
    <property type="component" value="Unassembled WGS sequence"/>
</dbReference>
<feature type="transmembrane region" description="Helical" evidence="6">
    <location>
        <begin position="150"/>
        <end position="168"/>
    </location>
</feature>
<evidence type="ECO:0000256" key="1">
    <source>
        <dbReference type="ARBA" id="ARBA00004141"/>
    </source>
</evidence>
<dbReference type="PROSITE" id="PS50850">
    <property type="entry name" value="MFS"/>
    <property type="match status" value="1"/>
</dbReference>
<dbReference type="eggNOG" id="KOG2533">
    <property type="taxonomic scope" value="Eukaryota"/>
</dbReference>
<dbReference type="GO" id="GO:0016020">
    <property type="term" value="C:membrane"/>
    <property type="evidence" value="ECO:0007669"/>
    <property type="project" value="UniProtKB-SubCell"/>
</dbReference>
<feature type="transmembrane region" description="Helical" evidence="6">
    <location>
        <begin position="346"/>
        <end position="366"/>
    </location>
</feature>
<feature type="transmembrane region" description="Helical" evidence="6">
    <location>
        <begin position="212"/>
        <end position="234"/>
    </location>
</feature>
<dbReference type="AlphaFoldDB" id="N1PV92"/>
<feature type="transmembrane region" description="Helical" evidence="6">
    <location>
        <begin position="90"/>
        <end position="112"/>
    </location>
</feature>
<reference evidence="9" key="1">
    <citation type="journal article" date="2012" name="PLoS Genet.">
        <title>The genomes of the fungal plant pathogens Cladosporium fulvum and Dothistroma septosporum reveal adaptation to different hosts and lifestyles but also signatures of common ancestry.</title>
        <authorList>
            <person name="de Wit P.J.G.M."/>
            <person name="van der Burgt A."/>
            <person name="Oekmen B."/>
            <person name="Stergiopoulos I."/>
            <person name="Abd-Elsalam K.A."/>
            <person name="Aerts A.L."/>
            <person name="Bahkali A.H."/>
            <person name="Beenen H.G."/>
            <person name="Chettri P."/>
            <person name="Cox M.P."/>
            <person name="Datema E."/>
            <person name="de Vries R.P."/>
            <person name="Dhillon B."/>
            <person name="Ganley A.R."/>
            <person name="Griffiths S.A."/>
            <person name="Guo Y."/>
            <person name="Hamelin R.C."/>
            <person name="Henrissat B."/>
            <person name="Kabir M.S."/>
            <person name="Jashni M.K."/>
            <person name="Kema G."/>
            <person name="Klaubauf S."/>
            <person name="Lapidus A."/>
            <person name="Levasseur A."/>
            <person name="Lindquist E."/>
            <person name="Mehrabi R."/>
            <person name="Ohm R.A."/>
            <person name="Owen T.J."/>
            <person name="Salamov A."/>
            <person name="Schwelm A."/>
            <person name="Schijlen E."/>
            <person name="Sun H."/>
            <person name="van den Burg H.A."/>
            <person name="van Ham R.C.H.J."/>
            <person name="Zhang S."/>
            <person name="Goodwin S.B."/>
            <person name="Grigoriev I.V."/>
            <person name="Collemare J."/>
            <person name="Bradshaw R.E."/>
        </authorList>
    </citation>
    <scope>NUCLEOTIDE SEQUENCE [LARGE SCALE GENOMIC DNA]</scope>
    <source>
        <strain evidence="9">NZE10 / CBS 128990</strain>
    </source>
</reference>
<reference evidence="8 9" key="2">
    <citation type="journal article" date="2012" name="PLoS Pathog.">
        <title>Diverse lifestyles and strategies of plant pathogenesis encoded in the genomes of eighteen Dothideomycetes fungi.</title>
        <authorList>
            <person name="Ohm R.A."/>
            <person name="Feau N."/>
            <person name="Henrissat B."/>
            <person name="Schoch C.L."/>
            <person name="Horwitz B.A."/>
            <person name="Barry K.W."/>
            <person name="Condon B.J."/>
            <person name="Copeland A.C."/>
            <person name="Dhillon B."/>
            <person name="Glaser F."/>
            <person name="Hesse C.N."/>
            <person name="Kosti I."/>
            <person name="LaButti K."/>
            <person name="Lindquist E.A."/>
            <person name="Lucas S."/>
            <person name="Salamov A.A."/>
            <person name="Bradshaw R.E."/>
            <person name="Ciuffetti L."/>
            <person name="Hamelin R.C."/>
            <person name="Kema G.H.J."/>
            <person name="Lawrence C."/>
            <person name="Scott J.A."/>
            <person name="Spatafora J.W."/>
            <person name="Turgeon B.G."/>
            <person name="de Wit P.J.G.M."/>
            <person name="Zhong S."/>
            <person name="Goodwin S.B."/>
            <person name="Grigoriev I.V."/>
        </authorList>
    </citation>
    <scope>NUCLEOTIDE SEQUENCE [LARGE SCALE GENOMIC DNA]</scope>
    <source>
        <strain evidence="9">NZE10 / CBS 128990</strain>
    </source>
</reference>